<dbReference type="AlphaFoldDB" id="A0A1D2MVX5"/>
<dbReference type="InterPro" id="IPR046341">
    <property type="entry name" value="SET_dom_sf"/>
</dbReference>
<dbReference type="InterPro" id="IPR007728">
    <property type="entry name" value="Pre-SET_dom"/>
</dbReference>
<dbReference type="Pfam" id="PF05033">
    <property type="entry name" value="Pre-SET"/>
    <property type="match status" value="1"/>
</dbReference>
<protein>
    <submittedName>
        <fullName evidence="14">Histone-lysine N-methyltransferase eggless</fullName>
    </submittedName>
</protein>
<dbReference type="GO" id="GO:0070828">
    <property type="term" value="P:heterochromatin organization"/>
    <property type="evidence" value="ECO:0007669"/>
    <property type="project" value="TreeGrafter"/>
</dbReference>
<keyword evidence="8" id="KW-0862">Zinc</keyword>
<dbReference type="Gene3D" id="2.30.30.140">
    <property type="match status" value="1"/>
</dbReference>
<keyword evidence="3" id="KW-0158">Chromosome</keyword>
<feature type="region of interest" description="Disordered" evidence="10">
    <location>
        <begin position="145"/>
        <end position="175"/>
    </location>
</feature>
<evidence type="ECO:0000256" key="9">
    <source>
        <dbReference type="ARBA" id="ARBA00023242"/>
    </source>
</evidence>
<dbReference type="STRING" id="48709.A0A1D2MVX5"/>
<dbReference type="GO" id="GO:0032259">
    <property type="term" value="P:methylation"/>
    <property type="evidence" value="ECO:0007669"/>
    <property type="project" value="UniProtKB-KW"/>
</dbReference>
<dbReference type="GO" id="GO:0005634">
    <property type="term" value="C:nucleus"/>
    <property type="evidence" value="ECO:0007669"/>
    <property type="project" value="UniProtKB-SubCell"/>
</dbReference>
<proteinExistence type="predicted"/>
<evidence type="ECO:0000256" key="10">
    <source>
        <dbReference type="SAM" id="MobiDB-lite"/>
    </source>
</evidence>
<dbReference type="PROSITE" id="PS50867">
    <property type="entry name" value="PRE_SET"/>
    <property type="match status" value="1"/>
</dbReference>
<evidence type="ECO:0000259" key="11">
    <source>
        <dbReference type="PROSITE" id="PS50280"/>
    </source>
</evidence>
<evidence type="ECO:0000256" key="4">
    <source>
        <dbReference type="ARBA" id="ARBA00022603"/>
    </source>
</evidence>
<evidence type="ECO:0000256" key="6">
    <source>
        <dbReference type="ARBA" id="ARBA00022691"/>
    </source>
</evidence>
<dbReference type="GO" id="GO:0005694">
    <property type="term" value="C:chromosome"/>
    <property type="evidence" value="ECO:0007669"/>
    <property type="project" value="UniProtKB-SubCell"/>
</dbReference>
<keyword evidence="5 14" id="KW-0808">Transferase</keyword>
<evidence type="ECO:0000256" key="1">
    <source>
        <dbReference type="ARBA" id="ARBA00004123"/>
    </source>
</evidence>
<dbReference type="SUPFAM" id="SSF54171">
    <property type="entry name" value="DNA-binding domain"/>
    <property type="match status" value="1"/>
</dbReference>
<evidence type="ECO:0000256" key="7">
    <source>
        <dbReference type="ARBA" id="ARBA00022723"/>
    </source>
</evidence>
<evidence type="ECO:0000259" key="12">
    <source>
        <dbReference type="PROSITE" id="PS50867"/>
    </source>
</evidence>
<comment type="subcellular location">
    <subcellularLocation>
        <location evidence="2">Chromosome</location>
    </subcellularLocation>
    <subcellularLocation>
        <location evidence="1">Nucleus</location>
    </subcellularLocation>
</comment>
<dbReference type="GO" id="GO:0046974">
    <property type="term" value="F:histone H3K9 methyltransferase activity"/>
    <property type="evidence" value="ECO:0007669"/>
    <property type="project" value="UniProtKB-ARBA"/>
</dbReference>
<dbReference type="InterPro" id="IPR016177">
    <property type="entry name" value="DNA-bd_dom_sf"/>
</dbReference>
<dbReference type="Pfam" id="PF01429">
    <property type="entry name" value="MBD"/>
    <property type="match status" value="1"/>
</dbReference>
<keyword evidence="15" id="KW-1185">Reference proteome</keyword>
<dbReference type="PROSITE" id="PS50982">
    <property type="entry name" value="MBD"/>
    <property type="match status" value="1"/>
</dbReference>
<feature type="domain" description="SET" evidence="11">
    <location>
        <begin position="426"/>
        <end position="669"/>
    </location>
</feature>
<dbReference type="SUPFAM" id="SSF82199">
    <property type="entry name" value="SET domain"/>
    <property type="match status" value="1"/>
</dbReference>
<dbReference type="InterPro" id="IPR001739">
    <property type="entry name" value="Methyl_CpG_DNA-bd"/>
</dbReference>
<accession>A0A1D2MVX5</accession>
<dbReference type="SMART" id="SM00391">
    <property type="entry name" value="MBD"/>
    <property type="match status" value="1"/>
</dbReference>
<dbReference type="Gene3D" id="2.170.270.10">
    <property type="entry name" value="SET domain"/>
    <property type="match status" value="1"/>
</dbReference>
<evidence type="ECO:0000256" key="2">
    <source>
        <dbReference type="ARBA" id="ARBA00004286"/>
    </source>
</evidence>
<keyword evidence="9" id="KW-0539">Nucleus</keyword>
<dbReference type="GO" id="GO:0010629">
    <property type="term" value="P:negative regulation of gene expression"/>
    <property type="evidence" value="ECO:0007669"/>
    <property type="project" value="TreeGrafter"/>
</dbReference>
<dbReference type="GO" id="GO:0008270">
    <property type="term" value="F:zinc ion binding"/>
    <property type="evidence" value="ECO:0007669"/>
    <property type="project" value="InterPro"/>
</dbReference>
<dbReference type="Pfam" id="PF18358">
    <property type="entry name" value="Tudor_4"/>
    <property type="match status" value="1"/>
</dbReference>
<evidence type="ECO:0000313" key="14">
    <source>
        <dbReference type="EMBL" id="ODM97156.1"/>
    </source>
</evidence>
<dbReference type="CDD" id="cd10517">
    <property type="entry name" value="SET_SETDB1"/>
    <property type="match status" value="1"/>
</dbReference>
<dbReference type="Proteomes" id="UP000094527">
    <property type="component" value="Unassembled WGS sequence"/>
</dbReference>
<dbReference type="PROSITE" id="PS50280">
    <property type="entry name" value="SET"/>
    <property type="match status" value="1"/>
</dbReference>
<dbReference type="EMBL" id="LJIJ01000468">
    <property type="protein sequence ID" value="ODM97156.1"/>
    <property type="molecule type" value="Genomic_DNA"/>
</dbReference>
<dbReference type="Pfam" id="PF00856">
    <property type="entry name" value="SET"/>
    <property type="match status" value="1"/>
</dbReference>
<dbReference type="PANTHER" id="PTHR46024">
    <property type="entry name" value="HISTONE-LYSINE N-METHYLTRANSFERASE EGGLESS"/>
    <property type="match status" value="1"/>
</dbReference>
<dbReference type="InterPro" id="IPR041292">
    <property type="entry name" value="Tudor_4"/>
</dbReference>
<dbReference type="SMART" id="SM00468">
    <property type="entry name" value="PreSET"/>
    <property type="match status" value="1"/>
</dbReference>
<comment type="caution">
    <text evidence="14">The sequence shown here is derived from an EMBL/GenBank/DDBJ whole genome shotgun (WGS) entry which is preliminary data.</text>
</comment>
<reference evidence="14 15" key="1">
    <citation type="journal article" date="2016" name="Genome Biol. Evol.">
        <title>Gene Family Evolution Reflects Adaptation to Soil Environmental Stressors in the Genome of the Collembolan Orchesella cincta.</title>
        <authorList>
            <person name="Faddeeva-Vakhrusheva A."/>
            <person name="Derks M.F."/>
            <person name="Anvar S.Y."/>
            <person name="Agamennone V."/>
            <person name="Suring W."/>
            <person name="Smit S."/>
            <person name="van Straalen N.M."/>
            <person name="Roelofs D."/>
        </authorList>
    </citation>
    <scope>NUCLEOTIDE SEQUENCE [LARGE SCALE GENOMIC DNA]</scope>
    <source>
        <tissue evidence="14">Mixed pool</tissue>
    </source>
</reference>
<dbReference type="InterPro" id="IPR051516">
    <property type="entry name" value="SETDB_methyltransferase"/>
</dbReference>
<feature type="compositionally biased region" description="Acidic residues" evidence="10">
    <location>
        <begin position="493"/>
        <end position="507"/>
    </location>
</feature>
<feature type="domain" description="MBD" evidence="13">
    <location>
        <begin position="221"/>
        <end position="288"/>
    </location>
</feature>
<sequence>MQYLIFFDDGYAQYVTSDGILLICDNSQPVWNDIYAESHDFIKDYINKYPSWPMVRMSINSMVSTEWNGRWLIARVKEVDCAMAKLRFENDGREEWIYRGSPRLRPIYRCTENKETNNTTRPRHDTAAYKNRNEPTVEYNKHHINTDKKSARKSTGGLNNRNMLGGSSKGQINMEDPDVNIEYQGTMEKIKIPDNVPKPKEYVPHACSPECEIDNKSSQDLKKLSPLMIPLFLGWSREVSRSPRHNIAYRAPCGVSLRDYDELNVYMEKINSPLSVDSFCFDYTVDCLAEFKPTRDLQCIRDISYGKEKKPISCVNSVDYDPLPFMEYTPYRIVGDGVSINTSDDFLACCDCTDNCLDKTKCACWKLTEEGIAFDDRLQDENGIPIIGYQNRRLKEHIISGIYECNSKCRCKSTCLNRVVQNGVSFPLQVFKTSKKGWGIRAMHDMPDGSFICIYSGRVLTDHSANEGGKEYGDEYLAELDFIEINEKVKEDYESDVSDIEANDSMNDEERAENRSQTNDENMESEPEMDSHAGDSSFVANVKVPDQTRSVPIRRTNGQKRNLEVDLLDFHRDEDSITARTVNRFNPQISPRKKKKRPSARTFFGTDESVYIMDAKSTGNLGRYLNHSCMPNVFVQNVFVDTHDIRFPLVAFFTNKYIRAGTELTWDYHYEINSVSGRTLYCFCGTPYCRNRLL</sequence>
<feature type="region of interest" description="Disordered" evidence="10">
    <location>
        <begin position="493"/>
        <end position="534"/>
    </location>
</feature>
<dbReference type="GO" id="GO:0003677">
    <property type="term" value="F:DNA binding"/>
    <property type="evidence" value="ECO:0007669"/>
    <property type="project" value="InterPro"/>
</dbReference>
<name>A0A1D2MVX5_ORCCI</name>
<keyword evidence="4 14" id="KW-0489">Methyltransferase</keyword>
<dbReference type="OrthoDB" id="5792673at2759"/>
<dbReference type="OMA" id="IPMLCGW"/>
<evidence type="ECO:0000256" key="5">
    <source>
        <dbReference type="ARBA" id="ARBA00022679"/>
    </source>
</evidence>
<keyword evidence="7" id="KW-0479">Metal-binding</keyword>
<evidence type="ECO:0000256" key="3">
    <source>
        <dbReference type="ARBA" id="ARBA00022454"/>
    </source>
</evidence>
<evidence type="ECO:0000313" key="15">
    <source>
        <dbReference type="Proteomes" id="UP000094527"/>
    </source>
</evidence>
<dbReference type="CDD" id="cd21181">
    <property type="entry name" value="Tudor_SETDB1_rpt2"/>
    <property type="match status" value="1"/>
</dbReference>
<dbReference type="SMART" id="SM00317">
    <property type="entry name" value="SET"/>
    <property type="match status" value="1"/>
</dbReference>
<gene>
    <name evidence="14" type="ORF">Ocin01_09528</name>
</gene>
<evidence type="ECO:0000259" key="13">
    <source>
        <dbReference type="PROSITE" id="PS50982"/>
    </source>
</evidence>
<dbReference type="InterPro" id="IPR001214">
    <property type="entry name" value="SET_dom"/>
</dbReference>
<organism evidence="14 15">
    <name type="scientific">Orchesella cincta</name>
    <name type="common">Springtail</name>
    <name type="synonym">Podura cincta</name>
    <dbReference type="NCBI Taxonomy" id="48709"/>
    <lineage>
        <taxon>Eukaryota</taxon>
        <taxon>Metazoa</taxon>
        <taxon>Ecdysozoa</taxon>
        <taxon>Arthropoda</taxon>
        <taxon>Hexapoda</taxon>
        <taxon>Collembola</taxon>
        <taxon>Entomobryomorpha</taxon>
        <taxon>Entomobryoidea</taxon>
        <taxon>Orchesellidae</taxon>
        <taxon>Orchesellinae</taxon>
        <taxon>Orchesella</taxon>
    </lineage>
</organism>
<evidence type="ECO:0000256" key="8">
    <source>
        <dbReference type="ARBA" id="ARBA00022833"/>
    </source>
</evidence>
<feature type="domain" description="Pre-SET" evidence="12">
    <location>
        <begin position="348"/>
        <end position="423"/>
    </location>
</feature>
<keyword evidence="6" id="KW-0949">S-adenosyl-L-methionine</keyword>
<dbReference type="PANTHER" id="PTHR46024:SF1">
    <property type="entry name" value="HISTONE-LYSINE N-METHYLTRANSFERASE EGGLESS"/>
    <property type="match status" value="1"/>
</dbReference>